<gene>
    <name evidence="1" type="ORF">HW555_013094</name>
</gene>
<dbReference type="InterPro" id="IPR036084">
    <property type="entry name" value="Ser_inhib-like_sf"/>
</dbReference>
<sequence length="95" mass="11189">AILETVDMDETRRLNLDFTSIIPYLERTRRYYRMKTDAQLISLQATGCLSIYLPGCFCKAGYVEDQEQCVKPETCAPDEMNEEYFQRIVLESFYH</sequence>
<proteinExistence type="predicted"/>
<name>A0A835G3M4_SPOEX</name>
<dbReference type="AlphaFoldDB" id="A0A835G3M4"/>
<organism evidence="1 2">
    <name type="scientific">Spodoptera exigua</name>
    <name type="common">Beet armyworm</name>
    <name type="synonym">Noctua fulgens</name>
    <dbReference type="NCBI Taxonomy" id="7107"/>
    <lineage>
        <taxon>Eukaryota</taxon>
        <taxon>Metazoa</taxon>
        <taxon>Ecdysozoa</taxon>
        <taxon>Arthropoda</taxon>
        <taxon>Hexapoda</taxon>
        <taxon>Insecta</taxon>
        <taxon>Pterygota</taxon>
        <taxon>Neoptera</taxon>
        <taxon>Endopterygota</taxon>
        <taxon>Lepidoptera</taxon>
        <taxon>Glossata</taxon>
        <taxon>Ditrysia</taxon>
        <taxon>Noctuoidea</taxon>
        <taxon>Noctuidae</taxon>
        <taxon>Amphipyrinae</taxon>
        <taxon>Spodoptera</taxon>
    </lineage>
</organism>
<keyword evidence="2" id="KW-1185">Reference proteome</keyword>
<evidence type="ECO:0000313" key="2">
    <source>
        <dbReference type="Proteomes" id="UP000648187"/>
    </source>
</evidence>
<feature type="non-terminal residue" evidence="1">
    <location>
        <position position="1"/>
    </location>
</feature>
<comment type="caution">
    <text evidence="1">The sequence shown here is derived from an EMBL/GenBank/DDBJ whole genome shotgun (WGS) entry which is preliminary data.</text>
</comment>
<feature type="non-terminal residue" evidence="1">
    <location>
        <position position="95"/>
    </location>
</feature>
<accession>A0A835G3M4</accession>
<protein>
    <submittedName>
        <fullName evidence="1">Uncharacterized protein</fullName>
    </submittedName>
</protein>
<dbReference type="Gene3D" id="2.10.25.10">
    <property type="entry name" value="Laminin"/>
    <property type="match status" value="1"/>
</dbReference>
<evidence type="ECO:0000313" key="1">
    <source>
        <dbReference type="EMBL" id="KAF9406590.1"/>
    </source>
</evidence>
<dbReference type="SUPFAM" id="SSF57567">
    <property type="entry name" value="Serine protease inhibitors"/>
    <property type="match status" value="1"/>
</dbReference>
<dbReference type="Proteomes" id="UP000648187">
    <property type="component" value="Unassembled WGS sequence"/>
</dbReference>
<dbReference type="EMBL" id="JACKWZ010000573">
    <property type="protein sequence ID" value="KAF9406590.1"/>
    <property type="molecule type" value="Genomic_DNA"/>
</dbReference>
<dbReference type="CDD" id="cd19941">
    <property type="entry name" value="TIL"/>
    <property type="match status" value="1"/>
</dbReference>
<reference evidence="1" key="1">
    <citation type="submission" date="2020-08" db="EMBL/GenBank/DDBJ databases">
        <title>Spodoptera exigua strain:BAW_Kor-Di-RS1 Genome sequencing and assembly.</title>
        <authorList>
            <person name="Kim J."/>
            <person name="Nam H.Y."/>
            <person name="Kwon M."/>
            <person name="Choi J.H."/>
            <person name="Cho S.R."/>
            <person name="Kim G.-H."/>
        </authorList>
    </citation>
    <scope>NUCLEOTIDE SEQUENCE</scope>
    <source>
        <strain evidence="1">BAW_Kor-Di-RS1</strain>
        <tissue evidence="1">Whole-body</tissue>
    </source>
</reference>